<protein>
    <submittedName>
        <fullName evidence="4">Phosphinothricin acetyltransferase</fullName>
        <ecNumber evidence="4">2.3.1.183</ecNumber>
    </submittedName>
</protein>
<dbReference type="EMBL" id="JAVDTR010000008">
    <property type="protein sequence ID" value="MDR6724771.1"/>
    <property type="molecule type" value="Genomic_DNA"/>
</dbReference>
<dbReference type="PANTHER" id="PTHR43072:SF23">
    <property type="entry name" value="UPF0039 PROTEIN C11D3.02C"/>
    <property type="match status" value="1"/>
</dbReference>
<keyword evidence="1 4" id="KW-0808">Transferase</keyword>
<dbReference type="EC" id="2.3.1.183" evidence="4"/>
<dbReference type="Pfam" id="PF00583">
    <property type="entry name" value="Acetyltransf_1"/>
    <property type="match status" value="1"/>
</dbReference>
<name>A0AAP5H6D3_PAEAM</name>
<evidence type="ECO:0000313" key="4">
    <source>
        <dbReference type="EMBL" id="MDR6724771.1"/>
    </source>
</evidence>
<proteinExistence type="predicted"/>
<comment type="caution">
    <text evidence="4">The sequence shown here is derived from an EMBL/GenBank/DDBJ whole genome shotgun (WGS) entry which is preliminary data.</text>
</comment>
<evidence type="ECO:0000256" key="1">
    <source>
        <dbReference type="ARBA" id="ARBA00022679"/>
    </source>
</evidence>
<accession>A0AAP5H6D3</accession>
<dbReference type="SUPFAM" id="SSF55729">
    <property type="entry name" value="Acyl-CoA N-acyltransferases (Nat)"/>
    <property type="match status" value="1"/>
</dbReference>
<dbReference type="AlphaFoldDB" id="A0AAP5H6D3"/>
<feature type="domain" description="N-acetyltransferase" evidence="3">
    <location>
        <begin position="1"/>
        <end position="153"/>
    </location>
</feature>
<evidence type="ECO:0000256" key="2">
    <source>
        <dbReference type="ARBA" id="ARBA00023315"/>
    </source>
</evidence>
<dbReference type="PROSITE" id="PS51186">
    <property type="entry name" value="GNAT"/>
    <property type="match status" value="1"/>
</dbReference>
<reference evidence="4" key="1">
    <citation type="submission" date="2023-07" db="EMBL/GenBank/DDBJ databases">
        <title>Sorghum-associated microbial communities from plants grown in Nebraska, USA.</title>
        <authorList>
            <person name="Schachtman D."/>
        </authorList>
    </citation>
    <scope>NUCLEOTIDE SEQUENCE</scope>
    <source>
        <strain evidence="4">BE80</strain>
    </source>
</reference>
<organism evidence="4 5">
    <name type="scientific">Paenibacillus amylolyticus</name>
    <dbReference type="NCBI Taxonomy" id="1451"/>
    <lineage>
        <taxon>Bacteria</taxon>
        <taxon>Bacillati</taxon>
        <taxon>Bacillota</taxon>
        <taxon>Bacilli</taxon>
        <taxon>Bacillales</taxon>
        <taxon>Paenibacillaceae</taxon>
        <taxon>Paenibacillus</taxon>
    </lineage>
</organism>
<dbReference type="Gene3D" id="3.40.630.30">
    <property type="match status" value="1"/>
</dbReference>
<keyword evidence="2 4" id="KW-0012">Acyltransferase</keyword>
<dbReference type="InterPro" id="IPR000182">
    <property type="entry name" value="GNAT_dom"/>
</dbReference>
<dbReference type="RefSeq" id="WP_310141423.1">
    <property type="nucleotide sequence ID" value="NZ_JAVDTR010000008.1"/>
</dbReference>
<dbReference type="PANTHER" id="PTHR43072">
    <property type="entry name" value="N-ACETYLTRANSFERASE"/>
    <property type="match status" value="1"/>
</dbReference>
<evidence type="ECO:0000259" key="3">
    <source>
        <dbReference type="PROSITE" id="PS51186"/>
    </source>
</evidence>
<gene>
    <name evidence="4" type="ORF">J2W91_003239</name>
</gene>
<dbReference type="InterPro" id="IPR016181">
    <property type="entry name" value="Acyl_CoA_acyltransferase"/>
</dbReference>
<dbReference type="Proteomes" id="UP001254832">
    <property type="component" value="Unassembled WGS sequence"/>
</dbReference>
<dbReference type="GO" id="GO:0102971">
    <property type="term" value="F:phosphinothricin N-acetyltransferase activity"/>
    <property type="evidence" value="ECO:0007669"/>
    <property type="project" value="UniProtKB-EC"/>
</dbReference>
<evidence type="ECO:0000313" key="5">
    <source>
        <dbReference type="Proteomes" id="UP001254832"/>
    </source>
</evidence>
<dbReference type="CDD" id="cd04301">
    <property type="entry name" value="NAT_SF"/>
    <property type="match status" value="1"/>
</dbReference>
<sequence length="167" mass="19210">MQLIEVSEQHLAQLQAIYNYYVSHTTVSFHTEELTLDEMRSNVMNGHPRYQTYVIEDRDVIIGYALLTQHKNKQAYDGTAEVTIYIDPDYVGSGIGTKALSALELQAKALDFHVLVATICTENERSIRLFERLGYEKCAHFKEVGYKFGRRLDIASYQKIIGQEPYH</sequence>